<keyword evidence="2" id="KW-1133">Transmembrane helix</keyword>
<keyword evidence="2" id="KW-0812">Transmembrane</keyword>
<dbReference type="RefSeq" id="WP_303301112.1">
    <property type="nucleotide sequence ID" value="NZ_BAABDA010000051.1"/>
</dbReference>
<evidence type="ECO:0000256" key="2">
    <source>
        <dbReference type="SAM" id="Phobius"/>
    </source>
</evidence>
<feature type="transmembrane region" description="Helical" evidence="2">
    <location>
        <begin position="26"/>
        <end position="46"/>
    </location>
</feature>
<comment type="caution">
    <text evidence="3">The sequence shown here is derived from an EMBL/GenBank/DDBJ whole genome shotgun (WGS) entry which is preliminary data.</text>
</comment>
<protein>
    <submittedName>
        <fullName evidence="3">FUSC family protein</fullName>
    </submittedName>
</protein>
<keyword evidence="2" id="KW-0472">Membrane</keyword>
<dbReference type="EMBL" id="JAUOEL010000002">
    <property type="protein sequence ID" value="MDO5973971.1"/>
    <property type="molecule type" value="Genomic_DNA"/>
</dbReference>
<evidence type="ECO:0000256" key="1">
    <source>
        <dbReference type="SAM" id="MobiDB-lite"/>
    </source>
</evidence>
<name>A0ABT8WLD7_9FLAO</name>
<reference evidence="3" key="1">
    <citation type="submission" date="2023-07" db="EMBL/GenBank/DDBJ databases">
        <title>Two novel species in the genus Flavivirga.</title>
        <authorList>
            <person name="Kwon K."/>
        </authorList>
    </citation>
    <scope>NUCLEOTIDE SEQUENCE</scope>
    <source>
        <strain evidence="3">KACC 14158</strain>
    </source>
</reference>
<gene>
    <name evidence="3" type="ORF">Q4Q40_07220</name>
</gene>
<proteinExistence type="predicted"/>
<accession>A0ABT8WLD7</accession>
<feature type="region of interest" description="Disordered" evidence="1">
    <location>
        <begin position="87"/>
        <end position="114"/>
    </location>
</feature>
<keyword evidence="4" id="KW-1185">Reference proteome</keyword>
<evidence type="ECO:0000313" key="4">
    <source>
        <dbReference type="Proteomes" id="UP001176806"/>
    </source>
</evidence>
<evidence type="ECO:0000313" key="3">
    <source>
        <dbReference type="EMBL" id="MDO5973971.1"/>
    </source>
</evidence>
<organism evidence="3 4">
    <name type="scientific">Flavivirga jejuensis</name>
    <dbReference type="NCBI Taxonomy" id="870487"/>
    <lineage>
        <taxon>Bacteria</taxon>
        <taxon>Pseudomonadati</taxon>
        <taxon>Bacteroidota</taxon>
        <taxon>Flavobacteriia</taxon>
        <taxon>Flavobacteriales</taxon>
        <taxon>Flavobacteriaceae</taxon>
        <taxon>Flavivirga</taxon>
    </lineage>
</organism>
<sequence>MKKTFIFLAITASVLAIILLALFIYYLGIIPSFTGLAVGLLAFILLKKRSKVKKIIQFSISLTVMALTISTCKSIFNKTEITNTNTKLEEEKDRDEDEESKNVKIENIDLTDKQ</sequence>
<feature type="compositionally biased region" description="Basic and acidic residues" evidence="1">
    <location>
        <begin position="100"/>
        <end position="114"/>
    </location>
</feature>
<dbReference type="Proteomes" id="UP001176806">
    <property type="component" value="Unassembled WGS sequence"/>
</dbReference>